<evidence type="ECO:0000313" key="2">
    <source>
        <dbReference type="EMBL" id="EJK76275.1"/>
    </source>
</evidence>
<protein>
    <submittedName>
        <fullName evidence="2">Uncharacterized protein</fullName>
    </submittedName>
</protein>
<name>K0TFZ5_THAOC</name>
<dbReference type="EMBL" id="AGNL01002374">
    <property type="protein sequence ID" value="EJK76275.1"/>
    <property type="molecule type" value="Genomic_DNA"/>
</dbReference>
<dbReference type="AlphaFoldDB" id="K0TFZ5"/>
<keyword evidence="3" id="KW-1185">Reference proteome</keyword>
<proteinExistence type="predicted"/>
<feature type="region of interest" description="Disordered" evidence="1">
    <location>
        <begin position="1"/>
        <end position="116"/>
    </location>
</feature>
<organism evidence="2 3">
    <name type="scientific">Thalassiosira oceanica</name>
    <name type="common">Marine diatom</name>
    <dbReference type="NCBI Taxonomy" id="159749"/>
    <lineage>
        <taxon>Eukaryota</taxon>
        <taxon>Sar</taxon>
        <taxon>Stramenopiles</taxon>
        <taxon>Ochrophyta</taxon>
        <taxon>Bacillariophyta</taxon>
        <taxon>Coscinodiscophyceae</taxon>
        <taxon>Thalassiosirophycidae</taxon>
        <taxon>Thalassiosirales</taxon>
        <taxon>Thalassiosiraceae</taxon>
        <taxon>Thalassiosira</taxon>
    </lineage>
</organism>
<feature type="compositionally biased region" description="Basic and acidic residues" evidence="1">
    <location>
        <begin position="76"/>
        <end position="93"/>
    </location>
</feature>
<evidence type="ECO:0000313" key="3">
    <source>
        <dbReference type="Proteomes" id="UP000266841"/>
    </source>
</evidence>
<feature type="non-terminal residue" evidence="2">
    <location>
        <position position="1"/>
    </location>
</feature>
<reference evidence="2 3" key="1">
    <citation type="journal article" date="2012" name="Genome Biol.">
        <title>Genome and low-iron response of an oceanic diatom adapted to chronic iron limitation.</title>
        <authorList>
            <person name="Lommer M."/>
            <person name="Specht M."/>
            <person name="Roy A.S."/>
            <person name="Kraemer L."/>
            <person name="Andreson R."/>
            <person name="Gutowska M.A."/>
            <person name="Wolf J."/>
            <person name="Bergner S.V."/>
            <person name="Schilhabel M.B."/>
            <person name="Klostermeier U.C."/>
            <person name="Beiko R.G."/>
            <person name="Rosenstiel P."/>
            <person name="Hippler M."/>
            <person name="Laroche J."/>
        </authorList>
    </citation>
    <scope>NUCLEOTIDE SEQUENCE [LARGE SCALE GENOMIC DNA]</scope>
    <source>
        <strain evidence="2 3">CCMP1005</strain>
    </source>
</reference>
<accession>K0TFZ5</accession>
<evidence type="ECO:0000256" key="1">
    <source>
        <dbReference type="SAM" id="MobiDB-lite"/>
    </source>
</evidence>
<sequence length="116" mass="11974">LTSQTGGDLVCGQPAASCDGGSAAEKKTEGEPGPLKPGPSRRKRRGPGKEQHESPSDTGGSRSPRGGGDAPGSWEPDSRFEEGMARWASERRTRFGGPASPDGGQRAGRRPGETMG</sequence>
<comment type="caution">
    <text evidence="2">The sequence shown here is derived from an EMBL/GenBank/DDBJ whole genome shotgun (WGS) entry which is preliminary data.</text>
</comment>
<dbReference type="Proteomes" id="UP000266841">
    <property type="component" value="Unassembled WGS sequence"/>
</dbReference>
<gene>
    <name evidence="2" type="ORF">THAOC_01972</name>
</gene>